<evidence type="ECO:0000313" key="15">
    <source>
        <dbReference type="EMBL" id="TQV77084.1"/>
    </source>
</evidence>
<evidence type="ECO:0000256" key="4">
    <source>
        <dbReference type="ARBA" id="ARBA00013170"/>
    </source>
</evidence>
<feature type="transmembrane region" description="Helical" evidence="14">
    <location>
        <begin position="125"/>
        <end position="143"/>
    </location>
</feature>
<evidence type="ECO:0000256" key="7">
    <source>
        <dbReference type="ARBA" id="ARBA00022692"/>
    </source>
</evidence>
<dbReference type="Gene3D" id="1.20.120.1760">
    <property type="match status" value="1"/>
</dbReference>
<dbReference type="PIRSF" id="PIRSF000847">
    <property type="entry name" value="Phos_ph_gly_syn"/>
    <property type="match status" value="1"/>
</dbReference>
<protein>
    <recommendedName>
        <fullName evidence="5">CDP-diacylglycerol--glycerol-3-phosphate 3-phosphatidyltransferase</fullName>
        <ecNumber evidence="4">2.7.8.5</ecNumber>
    </recommendedName>
</protein>
<feature type="transmembrane region" description="Helical" evidence="14">
    <location>
        <begin position="71"/>
        <end position="96"/>
    </location>
</feature>
<keyword evidence="6" id="KW-0444">Lipid biosynthesis</keyword>
<evidence type="ECO:0000256" key="2">
    <source>
        <dbReference type="ARBA" id="ARBA00005042"/>
    </source>
</evidence>
<feature type="transmembrane region" description="Helical" evidence="14">
    <location>
        <begin position="149"/>
        <end position="172"/>
    </location>
</feature>
<evidence type="ECO:0000256" key="9">
    <source>
        <dbReference type="ARBA" id="ARBA00023098"/>
    </source>
</evidence>
<evidence type="ECO:0000313" key="16">
    <source>
        <dbReference type="Proteomes" id="UP000317839"/>
    </source>
</evidence>
<dbReference type="InterPro" id="IPR043130">
    <property type="entry name" value="CDP-OH_PTrfase_TM_dom"/>
</dbReference>
<dbReference type="GO" id="GO:0046474">
    <property type="term" value="P:glycerophospholipid biosynthetic process"/>
    <property type="evidence" value="ECO:0007669"/>
    <property type="project" value="TreeGrafter"/>
</dbReference>
<organism evidence="15 16">
    <name type="scientific">Aliikangiella marina</name>
    <dbReference type="NCBI Taxonomy" id="1712262"/>
    <lineage>
        <taxon>Bacteria</taxon>
        <taxon>Pseudomonadati</taxon>
        <taxon>Pseudomonadota</taxon>
        <taxon>Gammaproteobacteria</taxon>
        <taxon>Oceanospirillales</taxon>
        <taxon>Pleioneaceae</taxon>
        <taxon>Aliikangiella</taxon>
    </lineage>
</organism>
<dbReference type="GO" id="GO:0008444">
    <property type="term" value="F:CDP-diacylglycerol-glycerol-3-phosphate 3-phosphatidyltransferase activity"/>
    <property type="evidence" value="ECO:0007669"/>
    <property type="project" value="UniProtKB-EC"/>
</dbReference>
<evidence type="ECO:0000256" key="13">
    <source>
        <dbReference type="ARBA" id="ARBA00048586"/>
    </source>
</evidence>
<keyword evidence="9" id="KW-0443">Lipid metabolism</keyword>
<dbReference type="AlphaFoldDB" id="A0A545TIM6"/>
<dbReference type="Pfam" id="PF01066">
    <property type="entry name" value="CDP-OH_P_transf"/>
    <property type="match status" value="1"/>
</dbReference>
<dbReference type="Proteomes" id="UP000317839">
    <property type="component" value="Unassembled WGS sequence"/>
</dbReference>
<dbReference type="EMBL" id="VIKR01000001">
    <property type="protein sequence ID" value="TQV77084.1"/>
    <property type="molecule type" value="Genomic_DNA"/>
</dbReference>
<proteinExistence type="inferred from homology"/>
<dbReference type="GO" id="GO:0016020">
    <property type="term" value="C:membrane"/>
    <property type="evidence" value="ECO:0007669"/>
    <property type="project" value="UniProtKB-SubCell"/>
</dbReference>
<comment type="catalytic activity">
    <reaction evidence="13">
        <text>a CDP-1,2-diacyl-sn-glycerol + sn-glycerol 3-phosphate = a 1,2-diacyl-sn-glycero-3-phospho-(1'-sn-glycero-3'-phosphate) + CMP + H(+)</text>
        <dbReference type="Rhea" id="RHEA:12593"/>
        <dbReference type="ChEBI" id="CHEBI:15378"/>
        <dbReference type="ChEBI" id="CHEBI:57597"/>
        <dbReference type="ChEBI" id="CHEBI:58332"/>
        <dbReference type="ChEBI" id="CHEBI:60110"/>
        <dbReference type="ChEBI" id="CHEBI:60377"/>
        <dbReference type="EC" id="2.7.8.5"/>
    </reaction>
</comment>
<keyword evidence="16" id="KW-1185">Reference proteome</keyword>
<keyword evidence="15" id="KW-0808">Transferase</keyword>
<evidence type="ECO:0000256" key="3">
    <source>
        <dbReference type="ARBA" id="ARBA00010441"/>
    </source>
</evidence>
<evidence type="ECO:0000256" key="14">
    <source>
        <dbReference type="SAM" id="Phobius"/>
    </source>
</evidence>
<dbReference type="InterPro" id="IPR004570">
    <property type="entry name" value="Phosphatidylglycerol_P_synth"/>
</dbReference>
<evidence type="ECO:0000256" key="12">
    <source>
        <dbReference type="ARBA" id="ARBA00023264"/>
    </source>
</evidence>
<dbReference type="InterPro" id="IPR050324">
    <property type="entry name" value="CDP-alcohol_PTase-I"/>
</dbReference>
<sequence length="205" mass="23074">MNLSFLPNLITIIRIILLVPLSYLLVHEEYTTALIIFVVAGASDALDGFLAKHFSWVSRFGAILDPLADKALLVLTMAILTYNGVISWLLLTVVFARDISIVLGGYYYHYRLGPFEMQPSYLSKFNTFVQILLVSSYLISLGYRQLPGLYIDTLVLLTYFTTVSSGIHYVWVWGGKFKQAISDHKAELMDKHSSPKSSQDPAQDK</sequence>
<keyword evidence="11" id="KW-0594">Phospholipid biosynthesis</keyword>
<dbReference type="PANTHER" id="PTHR14269:SF11">
    <property type="entry name" value="CDP-DIACYLGLYCEROL--GLYCEROL-3-PHOSPHATE 3-PHOSPHATIDYLTRANSFERASE"/>
    <property type="match status" value="1"/>
</dbReference>
<evidence type="ECO:0000256" key="8">
    <source>
        <dbReference type="ARBA" id="ARBA00022989"/>
    </source>
</evidence>
<reference evidence="15 16" key="1">
    <citation type="submission" date="2019-06" db="EMBL/GenBank/DDBJ databases">
        <title>Draft genome of Aliikangiella marina GYP-15.</title>
        <authorList>
            <person name="Wang G."/>
        </authorList>
    </citation>
    <scope>NUCLEOTIDE SEQUENCE [LARGE SCALE GENOMIC DNA]</scope>
    <source>
        <strain evidence="15 16">GYP-15</strain>
    </source>
</reference>
<evidence type="ECO:0000256" key="10">
    <source>
        <dbReference type="ARBA" id="ARBA00023136"/>
    </source>
</evidence>
<gene>
    <name evidence="15" type="ORF">FLL45_03790</name>
</gene>
<feature type="transmembrane region" description="Helical" evidence="14">
    <location>
        <begin position="33"/>
        <end position="51"/>
    </location>
</feature>
<comment type="pathway">
    <text evidence="2">Phospholipid metabolism; phosphatidylglycerol biosynthesis; phosphatidylglycerol from CDP-diacylglycerol: step 1/2.</text>
</comment>
<dbReference type="PANTHER" id="PTHR14269">
    <property type="entry name" value="CDP-DIACYLGLYCEROL--GLYCEROL-3-PHOSPHATE 3-PHOSPHATIDYLTRANSFERASE-RELATED"/>
    <property type="match status" value="1"/>
</dbReference>
<evidence type="ECO:0000256" key="5">
    <source>
        <dbReference type="ARBA" id="ARBA00014944"/>
    </source>
</evidence>
<feature type="transmembrane region" description="Helical" evidence="14">
    <location>
        <begin position="6"/>
        <end position="26"/>
    </location>
</feature>
<evidence type="ECO:0000256" key="1">
    <source>
        <dbReference type="ARBA" id="ARBA00004141"/>
    </source>
</evidence>
<name>A0A545TIM6_9GAMM</name>
<keyword evidence="12" id="KW-1208">Phospholipid metabolism</keyword>
<comment type="subcellular location">
    <subcellularLocation>
        <location evidence="1">Membrane</location>
        <topology evidence="1">Multi-pass membrane protein</topology>
    </subcellularLocation>
</comment>
<keyword evidence="7 14" id="KW-0812">Transmembrane</keyword>
<keyword evidence="10 14" id="KW-0472">Membrane</keyword>
<keyword evidence="8 14" id="KW-1133">Transmembrane helix</keyword>
<dbReference type="EC" id="2.7.8.5" evidence="4"/>
<dbReference type="OrthoDB" id="9796672at2"/>
<comment type="caution">
    <text evidence="15">The sequence shown here is derived from an EMBL/GenBank/DDBJ whole genome shotgun (WGS) entry which is preliminary data.</text>
</comment>
<dbReference type="InterPro" id="IPR000462">
    <property type="entry name" value="CDP-OH_P_trans"/>
</dbReference>
<evidence type="ECO:0000256" key="6">
    <source>
        <dbReference type="ARBA" id="ARBA00022516"/>
    </source>
</evidence>
<evidence type="ECO:0000256" key="11">
    <source>
        <dbReference type="ARBA" id="ARBA00023209"/>
    </source>
</evidence>
<dbReference type="RefSeq" id="WP_142888444.1">
    <property type="nucleotide sequence ID" value="NZ_VIKR01000001.1"/>
</dbReference>
<comment type="similarity">
    <text evidence="3">Belongs to the CDP-alcohol phosphatidyltransferase class-I family.</text>
</comment>
<accession>A0A545TIM6</accession>